<feature type="transmembrane region" description="Helical" evidence="8">
    <location>
        <begin position="86"/>
        <end position="106"/>
    </location>
</feature>
<evidence type="ECO:0000256" key="4">
    <source>
        <dbReference type="ARBA" id="ARBA00022970"/>
    </source>
</evidence>
<dbReference type="OrthoDB" id="3900342at2759"/>
<evidence type="ECO:0000313" key="10">
    <source>
        <dbReference type="EMBL" id="KAF9693124.1"/>
    </source>
</evidence>
<feature type="transmembrane region" description="Helical" evidence="8">
    <location>
        <begin position="493"/>
        <end position="511"/>
    </location>
</feature>
<sequence length="558" mass="61599">MDSSFKEKSPRDETKTAEDPEHSDNNAVTAHPTHEVGEVMEAQMLELNEVRQGLKQRHIQMIALAGAVGTGLFLGSGRAIAAAGPLGAFMGYTIVGALISPVVLAVGEMGTLVPLNGGIVRYSELFVDPALSFANGWNLVYSYLVSIPAEIVAAAVLVEFWSTINSAVWITIFGALMLLCAFSIVRVYGEVEYAFCILKIMLVIGINLMALVITCGGGPNHQSIGFRYWRDPGPMVQYLGINGVLGRFLGFWTTFNNAIYAYSGVEAITLPAAETQNPRKAIPQATKRIFWRILSFYVVTIFMVGLVVPSNEPNLLKSSGTASQSPFVISATRAGIPVVPSIINAVVITSAFSSGNSNLLGGARVLYGMSKRGHAPRIFSRLSRYQVPYIAIALYGIFMCLGYTTLSSSASTVFEWLQDLVAVSTLVNWSVICITYLRFYYGCKAQRINRKKELPWAAPFQPWSTWISLFFFVLLFFTGGYKTFLHGHWDDESFISSYINPPVVLILYFGCKYFKKTKVVPLHEIPIRQFLLDVGSVEDARPSSKKEAWKERLDIIWS</sequence>
<proteinExistence type="predicted"/>
<feature type="domain" description="Amino acid permease/ SLC12A" evidence="9">
    <location>
        <begin position="58"/>
        <end position="519"/>
    </location>
</feature>
<feature type="transmembrane region" description="Helical" evidence="8">
    <location>
        <begin position="61"/>
        <end position="80"/>
    </location>
</feature>
<dbReference type="Gene3D" id="1.20.1740.10">
    <property type="entry name" value="Amino acid/polyamine transporter I"/>
    <property type="match status" value="1"/>
</dbReference>
<feature type="transmembrane region" description="Helical" evidence="8">
    <location>
        <begin position="140"/>
        <end position="161"/>
    </location>
</feature>
<feature type="transmembrane region" description="Helical" evidence="8">
    <location>
        <begin position="463"/>
        <end position="481"/>
    </location>
</feature>
<feature type="transmembrane region" description="Helical" evidence="8">
    <location>
        <begin position="167"/>
        <end position="188"/>
    </location>
</feature>
<dbReference type="GO" id="GO:0015171">
    <property type="term" value="F:amino acid transmembrane transporter activity"/>
    <property type="evidence" value="ECO:0007669"/>
    <property type="project" value="TreeGrafter"/>
</dbReference>
<evidence type="ECO:0000259" key="9">
    <source>
        <dbReference type="Pfam" id="PF00324"/>
    </source>
</evidence>
<dbReference type="PANTHER" id="PTHR43341">
    <property type="entry name" value="AMINO ACID PERMEASE"/>
    <property type="match status" value="1"/>
</dbReference>
<reference evidence="10" key="1">
    <citation type="submission" date="2018-12" db="EMBL/GenBank/DDBJ databases">
        <authorList>
            <person name="Syme R.A."/>
            <person name="Farfan-Caceres L."/>
            <person name="Lichtenzveig J."/>
        </authorList>
    </citation>
    <scope>NUCLEOTIDE SEQUENCE</scope>
    <source>
        <strain evidence="10">Al4</strain>
    </source>
</reference>
<evidence type="ECO:0000256" key="1">
    <source>
        <dbReference type="ARBA" id="ARBA00004141"/>
    </source>
</evidence>
<evidence type="ECO:0000256" key="2">
    <source>
        <dbReference type="ARBA" id="ARBA00022448"/>
    </source>
</evidence>
<keyword evidence="3 8" id="KW-0812">Transmembrane</keyword>
<evidence type="ECO:0000313" key="11">
    <source>
        <dbReference type="Proteomes" id="UP000651452"/>
    </source>
</evidence>
<gene>
    <name evidence="10" type="ORF">EKO04_008953</name>
</gene>
<reference evidence="10" key="2">
    <citation type="submission" date="2020-09" db="EMBL/GenBank/DDBJ databases">
        <title>Reference genome assembly for Australian Ascochyta lentis isolate Al4.</title>
        <authorList>
            <person name="Lee R.C."/>
            <person name="Farfan-Caceres L.M."/>
            <person name="Debler J.W."/>
            <person name="Williams A.H."/>
            <person name="Henares B.M."/>
        </authorList>
    </citation>
    <scope>NUCLEOTIDE SEQUENCE</scope>
    <source>
        <strain evidence="10">Al4</strain>
    </source>
</reference>
<evidence type="ECO:0000256" key="5">
    <source>
        <dbReference type="ARBA" id="ARBA00022989"/>
    </source>
</evidence>
<keyword evidence="6 8" id="KW-0472">Membrane</keyword>
<dbReference type="InterPro" id="IPR050524">
    <property type="entry name" value="APC_YAT"/>
</dbReference>
<dbReference type="PANTHER" id="PTHR43341:SF18">
    <property type="entry name" value="AMINO ACID PERMEASE_ SLC12A DOMAIN-CONTAINING PROTEIN"/>
    <property type="match status" value="1"/>
</dbReference>
<evidence type="ECO:0000256" key="8">
    <source>
        <dbReference type="SAM" id="Phobius"/>
    </source>
</evidence>
<dbReference type="Pfam" id="PF00324">
    <property type="entry name" value="AA_permease"/>
    <property type="match status" value="1"/>
</dbReference>
<feature type="transmembrane region" description="Helical" evidence="8">
    <location>
        <begin position="387"/>
        <end position="406"/>
    </location>
</feature>
<dbReference type="FunFam" id="1.20.1740.10:FF:000006">
    <property type="entry name" value="General amino acid permease"/>
    <property type="match status" value="1"/>
</dbReference>
<feature type="transmembrane region" description="Helical" evidence="8">
    <location>
        <begin position="426"/>
        <end position="443"/>
    </location>
</feature>
<feature type="compositionally biased region" description="Basic and acidic residues" evidence="7">
    <location>
        <begin position="1"/>
        <end position="24"/>
    </location>
</feature>
<dbReference type="InterPro" id="IPR004841">
    <property type="entry name" value="AA-permease/SLC12A_dom"/>
</dbReference>
<dbReference type="Proteomes" id="UP000651452">
    <property type="component" value="Unassembled WGS sequence"/>
</dbReference>
<evidence type="ECO:0000256" key="3">
    <source>
        <dbReference type="ARBA" id="ARBA00022692"/>
    </source>
</evidence>
<keyword evidence="2" id="KW-0813">Transport</keyword>
<evidence type="ECO:0000256" key="7">
    <source>
        <dbReference type="SAM" id="MobiDB-lite"/>
    </source>
</evidence>
<dbReference type="AlphaFoldDB" id="A0A8H7IVN7"/>
<keyword evidence="4" id="KW-0029">Amino-acid transport</keyword>
<name>A0A8H7IVN7_9PLEO</name>
<protein>
    <recommendedName>
        <fullName evidence="9">Amino acid permease/ SLC12A domain-containing protein</fullName>
    </recommendedName>
</protein>
<accession>A0A8H7IVN7</accession>
<dbReference type="EMBL" id="RZGK01000016">
    <property type="protein sequence ID" value="KAF9693124.1"/>
    <property type="molecule type" value="Genomic_DNA"/>
</dbReference>
<evidence type="ECO:0000256" key="6">
    <source>
        <dbReference type="ARBA" id="ARBA00023136"/>
    </source>
</evidence>
<comment type="caution">
    <text evidence="10">The sequence shown here is derived from an EMBL/GenBank/DDBJ whole genome shotgun (WGS) entry which is preliminary data.</text>
</comment>
<feature type="transmembrane region" description="Helical" evidence="8">
    <location>
        <begin position="200"/>
        <end position="219"/>
    </location>
</feature>
<dbReference type="GO" id="GO:0016020">
    <property type="term" value="C:membrane"/>
    <property type="evidence" value="ECO:0007669"/>
    <property type="project" value="UniProtKB-SubCell"/>
</dbReference>
<keyword evidence="11" id="KW-1185">Reference proteome</keyword>
<feature type="region of interest" description="Disordered" evidence="7">
    <location>
        <begin position="1"/>
        <end position="29"/>
    </location>
</feature>
<feature type="transmembrane region" description="Helical" evidence="8">
    <location>
        <begin position="289"/>
        <end position="308"/>
    </location>
</feature>
<feature type="transmembrane region" description="Helical" evidence="8">
    <location>
        <begin position="239"/>
        <end position="262"/>
    </location>
</feature>
<dbReference type="PIRSF" id="PIRSF006060">
    <property type="entry name" value="AA_transporter"/>
    <property type="match status" value="1"/>
</dbReference>
<keyword evidence="5 8" id="KW-1133">Transmembrane helix</keyword>
<comment type="subcellular location">
    <subcellularLocation>
        <location evidence="1">Membrane</location>
        <topology evidence="1">Multi-pass membrane protein</topology>
    </subcellularLocation>
</comment>
<organism evidence="10 11">
    <name type="scientific">Ascochyta lentis</name>
    <dbReference type="NCBI Taxonomy" id="205686"/>
    <lineage>
        <taxon>Eukaryota</taxon>
        <taxon>Fungi</taxon>
        <taxon>Dikarya</taxon>
        <taxon>Ascomycota</taxon>
        <taxon>Pezizomycotina</taxon>
        <taxon>Dothideomycetes</taxon>
        <taxon>Pleosporomycetidae</taxon>
        <taxon>Pleosporales</taxon>
        <taxon>Pleosporineae</taxon>
        <taxon>Didymellaceae</taxon>
        <taxon>Ascochyta</taxon>
    </lineage>
</organism>